<evidence type="ECO:0000313" key="2">
    <source>
        <dbReference type="Proteomes" id="UP000761264"/>
    </source>
</evidence>
<keyword evidence="2" id="KW-1185">Reference proteome</keyword>
<gene>
    <name evidence="1" type="ORF">HBA54_06405</name>
</gene>
<evidence type="ECO:0000313" key="1">
    <source>
        <dbReference type="EMBL" id="NIA68219.1"/>
    </source>
</evidence>
<dbReference type="AlphaFoldDB" id="A0A967CBI4"/>
<proteinExistence type="predicted"/>
<dbReference type="PROSITE" id="PS51257">
    <property type="entry name" value="PROKAR_LIPOPROTEIN"/>
    <property type="match status" value="1"/>
</dbReference>
<accession>A0A967CBI4</accession>
<protein>
    <submittedName>
        <fullName evidence="1">Uncharacterized protein</fullName>
    </submittedName>
</protein>
<comment type="caution">
    <text evidence="1">The sequence shown here is derived from an EMBL/GenBank/DDBJ whole genome shotgun (WGS) entry which is preliminary data.</text>
</comment>
<dbReference type="RefSeq" id="WP_167222587.1">
    <property type="nucleotide sequence ID" value="NZ_JAAQPH010000004.1"/>
</dbReference>
<name>A0A967CBI4_9PROT</name>
<organism evidence="1 2">
    <name type="scientific">Pelagibius litoralis</name>
    <dbReference type="NCBI Taxonomy" id="374515"/>
    <lineage>
        <taxon>Bacteria</taxon>
        <taxon>Pseudomonadati</taxon>
        <taxon>Pseudomonadota</taxon>
        <taxon>Alphaproteobacteria</taxon>
        <taxon>Rhodospirillales</taxon>
        <taxon>Rhodovibrionaceae</taxon>
        <taxon>Pelagibius</taxon>
    </lineage>
</organism>
<dbReference type="Proteomes" id="UP000761264">
    <property type="component" value="Unassembled WGS sequence"/>
</dbReference>
<dbReference type="EMBL" id="JAAQPH010000004">
    <property type="protein sequence ID" value="NIA68219.1"/>
    <property type="molecule type" value="Genomic_DNA"/>
</dbReference>
<sequence length="276" mass="28947">MEKSFVLKVGCVLGLVALLAACDHRVQTTSGSQYLAGYSGLHSTAGASAGIDPGIDGGIRAAADVEPQLRFPARLGLARIENGRLTSVPQGDAMAWRSLAERLGDGYGSFVPVSPLIAALAVPRDAVDAAGRCSPAYRSCLAQIVHEVRLGAARQHLDAVLIYETFGKSEETSNPLAVTKLALIGFFLPTEDVAAEGSAQAVLVDVRNGYTYGMASAVADKPVQRITTSGNSYAVQRAAQQVAQVRAVENLTGEVEAMLRDLRLALAEGRLAGDIR</sequence>
<reference evidence="1" key="1">
    <citation type="submission" date="2020-03" db="EMBL/GenBank/DDBJ databases">
        <title>Genome of Pelagibius litoralis DSM 21314T.</title>
        <authorList>
            <person name="Wang G."/>
        </authorList>
    </citation>
    <scope>NUCLEOTIDE SEQUENCE</scope>
    <source>
        <strain evidence="1">DSM 21314</strain>
    </source>
</reference>